<dbReference type="AlphaFoldDB" id="A0A923L266"/>
<dbReference type="GO" id="GO:0042910">
    <property type="term" value="F:xenobiotic transmembrane transporter activity"/>
    <property type="evidence" value="ECO:0007669"/>
    <property type="project" value="InterPro"/>
</dbReference>
<feature type="transmembrane region" description="Helical" evidence="13">
    <location>
        <begin position="420"/>
        <end position="441"/>
    </location>
</feature>
<dbReference type="InterPro" id="IPR048279">
    <property type="entry name" value="MdtK-like"/>
</dbReference>
<dbReference type="RefSeq" id="WP_186888837.1">
    <property type="nucleotide sequence ID" value="NZ_JACONZ010000005.1"/>
</dbReference>
<keyword evidence="10" id="KW-0406">Ion transport</keyword>
<evidence type="ECO:0000256" key="10">
    <source>
        <dbReference type="ARBA" id="ARBA00023065"/>
    </source>
</evidence>
<keyword evidence="8 13" id="KW-0812">Transmembrane</keyword>
<feature type="transmembrane region" description="Helical" evidence="13">
    <location>
        <begin position="133"/>
        <end position="153"/>
    </location>
</feature>
<sequence length="452" mass="49471">MSNALIRDKNFYLNIFTLTFPIMLQQLLRISVNTVNSIMLGGIDQLQMSAVSQADQVFFIFYTVCNGFAVGCCVLVAQYWGRQDVNAIKTILAIALRAIAIFGLIVTALVMLFPTFFMRIYSSDPALIELGAGYLRLVALMYTPCAISVMLFAGCRGVEQVRIILATNVISYSVNIFLDYCLLFGKFGFPKLGITGIAIGTIIARLVELVFCGAFVLKFEQRIGFRLPDLLRRDKQLSKDFVKVASPIVAHEIIWSFGTSAANMITGQLGTSVVAGYNVTVVLYDLCASVGNGFLNACSVVIGKTIGSGDRDKVKQQARTILLMGLGIGLVLGAVTIPLRGPFLSLYNLEPDAVGYARQFMMVIALIWPFSMLEMVGMIAILRAGGDGKTGFYTDIVAMWLTTIPLAWLAAFVLKWPAAAVVAIIKTTIIIEAVVGIIRVMSMRWIKDLTRH</sequence>
<keyword evidence="7" id="KW-1003">Cell membrane</keyword>
<evidence type="ECO:0000256" key="13">
    <source>
        <dbReference type="SAM" id="Phobius"/>
    </source>
</evidence>
<feature type="transmembrane region" description="Helical" evidence="13">
    <location>
        <begin position="321"/>
        <end position="339"/>
    </location>
</feature>
<organism evidence="14 15">
    <name type="scientific">Anaerofilum hominis</name>
    <dbReference type="NCBI Taxonomy" id="2763016"/>
    <lineage>
        <taxon>Bacteria</taxon>
        <taxon>Bacillati</taxon>
        <taxon>Bacillota</taxon>
        <taxon>Clostridia</taxon>
        <taxon>Eubacteriales</taxon>
        <taxon>Oscillospiraceae</taxon>
        <taxon>Anaerofilum</taxon>
    </lineage>
</organism>
<dbReference type="Pfam" id="PF01554">
    <property type="entry name" value="MatE"/>
    <property type="match status" value="2"/>
</dbReference>
<evidence type="ECO:0000256" key="9">
    <source>
        <dbReference type="ARBA" id="ARBA00022989"/>
    </source>
</evidence>
<dbReference type="InterPro" id="IPR002528">
    <property type="entry name" value="MATE_fam"/>
</dbReference>
<dbReference type="InterPro" id="IPR050222">
    <property type="entry name" value="MATE_MdtK"/>
</dbReference>
<feature type="transmembrane region" description="Helical" evidence="13">
    <location>
        <begin position="12"/>
        <end position="32"/>
    </location>
</feature>
<feature type="transmembrane region" description="Helical" evidence="13">
    <location>
        <begin position="392"/>
        <end position="414"/>
    </location>
</feature>
<feature type="transmembrane region" description="Helical" evidence="13">
    <location>
        <begin position="57"/>
        <end position="80"/>
    </location>
</feature>
<dbReference type="GO" id="GO:0015297">
    <property type="term" value="F:antiporter activity"/>
    <property type="evidence" value="ECO:0007669"/>
    <property type="project" value="UniProtKB-KW"/>
</dbReference>
<evidence type="ECO:0000256" key="3">
    <source>
        <dbReference type="ARBA" id="ARBA00010199"/>
    </source>
</evidence>
<keyword evidence="11 13" id="KW-0472">Membrane</keyword>
<evidence type="ECO:0000256" key="12">
    <source>
        <dbReference type="ARBA" id="ARBA00031636"/>
    </source>
</evidence>
<protein>
    <recommendedName>
        <fullName evidence="4">Probable multidrug resistance protein NorM</fullName>
    </recommendedName>
    <alternativeName>
        <fullName evidence="12">Multidrug-efflux transporter</fullName>
    </alternativeName>
</protein>
<dbReference type="GO" id="GO:0005886">
    <property type="term" value="C:plasma membrane"/>
    <property type="evidence" value="ECO:0007669"/>
    <property type="project" value="UniProtKB-SubCell"/>
</dbReference>
<comment type="function">
    <text evidence="1">Multidrug efflux pump.</text>
</comment>
<dbReference type="Proteomes" id="UP000659630">
    <property type="component" value="Unassembled WGS sequence"/>
</dbReference>
<evidence type="ECO:0000256" key="8">
    <source>
        <dbReference type="ARBA" id="ARBA00022692"/>
    </source>
</evidence>
<evidence type="ECO:0000313" key="14">
    <source>
        <dbReference type="EMBL" id="MBC5582478.1"/>
    </source>
</evidence>
<reference evidence="14" key="1">
    <citation type="submission" date="2020-08" db="EMBL/GenBank/DDBJ databases">
        <title>Genome public.</title>
        <authorList>
            <person name="Liu C."/>
            <person name="Sun Q."/>
        </authorList>
    </citation>
    <scope>NUCLEOTIDE SEQUENCE</scope>
    <source>
        <strain evidence="14">BX8</strain>
    </source>
</reference>
<dbReference type="PIRSF" id="PIRSF006603">
    <property type="entry name" value="DinF"/>
    <property type="match status" value="1"/>
</dbReference>
<feature type="transmembrane region" description="Helical" evidence="13">
    <location>
        <begin position="165"/>
        <end position="185"/>
    </location>
</feature>
<accession>A0A923L266</accession>
<name>A0A923L266_9FIRM</name>
<evidence type="ECO:0000256" key="4">
    <source>
        <dbReference type="ARBA" id="ARBA00020268"/>
    </source>
</evidence>
<feature type="transmembrane region" description="Helical" evidence="13">
    <location>
        <begin position="359"/>
        <end position="380"/>
    </location>
</feature>
<dbReference type="PANTHER" id="PTHR43298">
    <property type="entry name" value="MULTIDRUG RESISTANCE PROTEIN NORM-RELATED"/>
    <property type="match status" value="1"/>
</dbReference>
<dbReference type="PANTHER" id="PTHR43298:SF2">
    <property type="entry name" value="FMN_FAD EXPORTER YEEO-RELATED"/>
    <property type="match status" value="1"/>
</dbReference>
<comment type="subcellular location">
    <subcellularLocation>
        <location evidence="2">Cell membrane</location>
        <topology evidence="2">Multi-pass membrane protein</topology>
    </subcellularLocation>
</comment>
<dbReference type="NCBIfam" id="TIGR00797">
    <property type="entry name" value="matE"/>
    <property type="match status" value="1"/>
</dbReference>
<feature type="transmembrane region" description="Helical" evidence="13">
    <location>
        <begin position="92"/>
        <end position="113"/>
    </location>
</feature>
<comment type="similarity">
    <text evidence="3">Belongs to the multi antimicrobial extrusion (MATE) (TC 2.A.66.1) family.</text>
</comment>
<keyword evidence="15" id="KW-1185">Reference proteome</keyword>
<evidence type="ECO:0000256" key="1">
    <source>
        <dbReference type="ARBA" id="ARBA00003408"/>
    </source>
</evidence>
<proteinExistence type="inferred from homology"/>
<evidence type="ECO:0000256" key="11">
    <source>
        <dbReference type="ARBA" id="ARBA00023136"/>
    </source>
</evidence>
<feature type="transmembrane region" description="Helical" evidence="13">
    <location>
        <begin position="197"/>
        <end position="217"/>
    </location>
</feature>
<evidence type="ECO:0000256" key="5">
    <source>
        <dbReference type="ARBA" id="ARBA00022448"/>
    </source>
</evidence>
<gene>
    <name evidence="14" type="ORF">H8S23_13270</name>
</gene>
<dbReference type="GO" id="GO:0006811">
    <property type="term" value="P:monoatomic ion transport"/>
    <property type="evidence" value="ECO:0007669"/>
    <property type="project" value="UniProtKB-KW"/>
</dbReference>
<dbReference type="EMBL" id="JACONZ010000005">
    <property type="protein sequence ID" value="MBC5582478.1"/>
    <property type="molecule type" value="Genomic_DNA"/>
</dbReference>
<comment type="caution">
    <text evidence="14">The sequence shown here is derived from an EMBL/GenBank/DDBJ whole genome shotgun (WGS) entry which is preliminary data.</text>
</comment>
<keyword evidence="9 13" id="KW-1133">Transmembrane helix</keyword>
<evidence type="ECO:0000256" key="7">
    <source>
        <dbReference type="ARBA" id="ARBA00022475"/>
    </source>
</evidence>
<evidence type="ECO:0000313" key="15">
    <source>
        <dbReference type="Proteomes" id="UP000659630"/>
    </source>
</evidence>
<evidence type="ECO:0000256" key="6">
    <source>
        <dbReference type="ARBA" id="ARBA00022449"/>
    </source>
</evidence>
<evidence type="ECO:0000256" key="2">
    <source>
        <dbReference type="ARBA" id="ARBA00004651"/>
    </source>
</evidence>
<keyword evidence="6" id="KW-0050">Antiport</keyword>
<keyword evidence="5" id="KW-0813">Transport</keyword>